<dbReference type="AlphaFoldDB" id="A0A918T2M7"/>
<gene>
    <name evidence="6" type="ORF">GCM10007067_27980</name>
</gene>
<dbReference type="InterPro" id="IPR000595">
    <property type="entry name" value="cNMP-bd_dom"/>
</dbReference>
<dbReference type="PROSITE" id="PS50042">
    <property type="entry name" value="CNMP_BINDING_3"/>
    <property type="match status" value="1"/>
</dbReference>
<dbReference type="Pfam" id="PF00990">
    <property type="entry name" value="GGDEF"/>
    <property type="match status" value="1"/>
</dbReference>
<keyword evidence="7" id="KW-1185">Reference proteome</keyword>
<evidence type="ECO:0000259" key="4">
    <source>
        <dbReference type="PROSITE" id="PS50042"/>
    </source>
</evidence>
<dbReference type="InterPro" id="IPR014710">
    <property type="entry name" value="RmlC-like_jellyroll"/>
</dbReference>
<comment type="subcellular location">
    <subcellularLocation>
        <location evidence="1">Cytoplasm</location>
    </subcellularLocation>
</comment>
<evidence type="ECO:0000256" key="3">
    <source>
        <dbReference type="ARBA" id="ARBA00034247"/>
    </source>
</evidence>
<feature type="domain" description="GGDEF" evidence="5">
    <location>
        <begin position="160"/>
        <end position="292"/>
    </location>
</feature>
<dbReference type="GO" id="GO:0052621">
    <property type="term" value="F:diguanylate cyclase activity"/>
    <property type="evidence" value="ECO:0007669"/>
    <property type="project" value="UniProtKB-EC"/>
</dbReference>
<dbReference type="SMART" id="SM00267">
    <property type="entry name" value="GGDEF"/>
    <property type="match status" value="1"/>
</dbReference>
<evidence type="ECO:0000256" key="2">
    <source>
        <dbReference type="ARBA" id="ARBA00012528"/>
    </source>
</evidence>
<dbReference type="GO" id="GO:0005737">
    <property type="term" value="C:cytoplasm"/>
    <property type="evidence" value="ECO:0007669"/>
    <property type="project" value="UniProtKB-SubCell"/>
</dbReference>
<dbReference type="PANTHER" id="PTHR45138:SF9">
    <property type="entry name" value="DIGUANYLATE CYCLASE DGCM-RELATED"/>
    <property type="match status" value="1"/>
</dbReference>
<dbReference type="InterPro" id="IPR000160">
    <property type="entry name" value="GGDEF_dom"/>
</dbReference>
<evidence type="ECO:0000313" key="6">
    <source>
        <dbReference type="EMBL" id="GHA88346.1"/>
    </source>
</evidence>
<dbReference type="Gene3D" id="2.60.120.10">
    <property type="entry name" value="Jelly Rolls"/>
    <property type="match status" value="1"/>
</dbReference>
<dbReference type="NCBIfam" id="TIGR00254">
    <property type="entry name" value="GGDEF"/>
    <property type="match status" value="1"/>
</dbReference>
<comment type="catalytic activity">
    <reaction evidence="3">
        <text>2 GTP = 3',3'-c-di-GMP + 2 diphosphate</text>
        <dbReference type="Rhea" id="RHEA:24898"/>
        <dbReference type="ChEBI" id="CHEBI:33019"/>
        <dbReference type="ChEBI" id="CHEBI:37565"/>
        <dbReference type="ChEBI" id="CHEBI:58805"/>
        <dbReference type="EC" id="2.7.7.65"/>
    </reaction>
</comment>
<comment type="caution">
    <text evidence="6">The sequence shown here is derived from an EMBL/GenBank/DDBJ whole genome shotgun (WGS) entry which is preliminary data.</text>
</comment>
<dbReference type="InterPro" id="IPR050469">
    <property type="entry name" value="Diguanylate_Cyclase"/>
</dbReference>
<name>A0A918T2M7_9GAMM</name>
<dbReference type="GO" id="GO:0043709">
    <property type="term" value="P:cell adhesion involved in single-species biofilm formation"/>
    <property type="evidence" value="ECO:0007669"/>
    <property type="project" value="TreeGrafter"/>
</dbReference>
<feature type="domain" description="Cyclic nucleotide-binding" evidence="4">
    <location>
        <begin position="1"/>
        <end position="75"/>
    </location>
</feature>
<dbReference type="GO" id="GO:0005886">
    <property type="term" value="C:plasma membrane"/>
    <property type="evidence" value="ECO:0007669"/>
    <property type="project" value="TreeGrafter"/>
</dbReference>
<evidence type="ECO:0000256" key="1">
    <source>
        <dbReference type="ARBA" id="ARBA00004496"/>
    </source>
</evidence>
<dbReference type="CDD" id="cd01949">
    <property type="entry name" value="GGDEF"/>
    <property type="match status" value="1"/>
</dbReference>
<dbReference type="InterPro" id="IPR029787">
    <property type="entry name" value="Nucleotide_cyclase"/>
</dbReference>
<dbReference type="GO" id="GO:1902201">
    <property type="term" value="P:negative regulation of bacterial-type flagellum-dependent cell motility"/>
    <property type="evidence" value="ECO:0007669"/>
    <property type="project" value="TreeGrafter"/>
</dbReference>
<dbReference type="EC" id="2.7.7.65" evidence="2"/>
<evidence type="ECO:0000259" key="5">
    <source>
        <dbReference type="PROSITE" id="PS50887"/>
    </source>
</evidence>
<protein>
    <recommendedName>
        <fullName evidence="2">diguanylate cyclase</fullName>
        <ecNumber evidence="2">2.7.7.65</ecNumber>
    </recommendedName>
</protein>
<reference evidence="6" key="1">
    <citation type="journal article" date="2014" name="Int. J. Syst. Evol. Microbiol.">
        <title>Complete genome sequence of Corynebacterium casei LMG S-19264T (=DSM 44701T), isolated from a smear-ripened cheese.</title>
        <authorList>
            <consortium name="US DOE Joint Genome Institute (JGI-PGF)"/>
            <person name="Walter F."/>
            <person name="Albersmeier A."/>
            <person name="Kalinowski J."/>
            <person name="Ruckert C."/>
        </authorList>
    </citation>
    <scope>NUCLEOTIDE SEQUENCE</scope>
    <source>
        <strain evidence="6">KCTC 23077</strain>
    </source>
</reference>
<dbReference type="InterPro" id="IPR043128">
    <property type="entry name" value="Rev_trsase/Diguanyl_cyclase"/>
</dbReference>
<organism evidence="6 7">
    <name type="scientific">Cognatilysobacter bugurensis</name>
    <dbReference type="NCBI Taxonomy" id="543356"/>
    <lineage>
        <taxon>Bacteria</taxon>
        <taxon>Pseudomonadati</taxon>
        <taxon>Pseudomonadota</taxon>
        <taxon>Gammaproteobacteria</taxon>
        <taxon>Lysobacterales</taxon>
        <taxon>Lysobacteraceae</taxon>
        <taxon>Cognatilysobacter</taxon>
    </lineage>
</organism>
<dbReference type="Proteomes" id="UP000646426">
    <property type="component" value="Unassembled WGS sequence"/>
</dbReference>
<dbReference type="Pfam" id="PF00027">
    <property type="entry name" value="cNMP_binding"/>
    <property type="match status" value="1"/>
</dbReference>
<dbReference type="SUPFAM" id="SSF51206">
    <property type="entry name" value="cAMP-binding domain-like"/>
    <property type="match status" value="1"/>
</dbReference>
<dbReference type="InterPro" id="IPR018490">
    <property type="entry name" value="cNMP-bd_dom_sf"/>
</dbReference>
<dbReference type="SUPFAM" id="SSF55073">
    <property type="entry name" value="Nucleotide cyclase"/>
    <property type="match status" value="1"/>
</dbReference>
<proteinExistence type="predicted"/>
<dbReference type="EMBL" id="BMYD01000005">
    <property type="protein sequence ID" value="GHA88346.1"/>
    <property type="molecule type" value="Genomic_DNA"/>
</dbReference>
<dbReference type="PROSITE" id="PS50887">
    <property type="entry name" value="GGDEF"/>
    <property type="match status" value="1"/>
</dbReference>
<dbReference type="Gene3D" id="3.30.70.270">
    <property type="match status" value="1"/>
</dbReference>
<sequence length="293" mass="31294">MVFQRGEPCRTLFVITAGELEVELDDGGATERVGAGNAVCELGLLSGDVPCPATGSALFESTLVELDGRDFGRLVADDAATLCGFLQRTFSQAVQREHVLGQRLRMHNATLQAALDRLQSTAEQLGRAEVLIGTDELTGLPNRRGLERHLAELRETRPLDGLGLLLVDCDRFRAVNSVHGHAAGDRLLQAVAHLLVSVAGTDDFACRLGGDTFCLLVSAPERANVLAHADCVIATVQGLLQVPRTPPLICPLSIGACLIDPEGGWRSAHAQATEALARAKRRGGNRVEWADAR</sequence>
<dbReference type="PANTHER" id="PTHR45138">
    <property type="entry name" value="REGULATORY COMPONENTS OF SENSORY TRANSDUCTION SYSTEM"/>
    <property type="match status" value="1"/>
</dbReference>
<reference evidence="6" key="2">
    <citation type="submission" date="2020-09" db="EMBL/GenBank/DDBJ databases">
        <authorList>
            <person name="Sun Q."/>
            <person name="Kim S."/>
        </authorList>
    </citation>
    <scope>NUCLEOTIDE SEQUENCE</scope>
    <source>
        <strain evidence="6">KCTC 23077</strain>
    </source>
</reference>
<accession>A0A918T2M7</accession>
<dbReference type="CDD" id="cd00038">
    <property type="entry name" value="CAP_ED"/>
    <property type="match status" value="1"/>
</dbReference>
<evidence type="ECO:0000313" key="7">
    <source>
        <dbReference type="Proteomes" id="UP000646426"/>
    </source>
</evidence>